<feature type="transmembrane region" description="Helical" evidence="2">
    <location>
        <begin position="47"/>
        <end position="67"/>
    </location>
</feature>
<keyword evidence="2" id="KW-1133">Transmembrane helix</keyword>
<dbReference type="EMBL" id="BAAALS010000013">
    <property type="protein sequence ID" value="GAA1756975.1"/>
    <property type="molecule type" value="Genomic_DNA"/>
</dbReference>
<comment type="caution">
    <text evidence="3">The sequence shown here is derived from an EMBL/GenBank/DDBJ whole genome shotgun (WGS) entry which is preliminary data.</text>
</comment>
<name>A0ABP4WPZ7_9ACTN</name>
<organism evidence="3 4">
    <name type="scientific">Luedemannella helvata</name>
    <dbReference type="NCBI Taxonomy" id="349315"/>
    <lineage>
        <taxon>Bacteria</taxon>
        <taxon>Bacillati</taxon>
        <taxon>Actinomycetota</taxon>
        <taxon>Actinomycetes</taxon>
        <taxon>Micromonosporales</taxon>
        <taxon>Micromonosporaceae</taxon>
        <taxon>Luedemannella</taxon>
    </lineage>
</organism>
<protein>
    <submittedName>
        <fullName evidence="3">Uncharacterized protein</fullName>
    </submittedName>
</protein>
<feature type="region of interest" description="Disordered" evidence="1">
    <location>
        <begin position="75"/>
        <end position="94"/>
    </location>
</feature>
<keyword evidence="4" id="KW-1185">Reference proteome</keyword>
<reference evidence="4" key="1">
    <citation type="journal article" date="2019" name="Int. J. Syst. Evol. Microbiol.">
        <title>The Global Catalogue of Microorganisms (GCM) 10K type strain sequencing project: providing services to taxonomists for standard genome sequencing and annotation.</title>
        <authorList>
            <consortium name="The Broad Institute Genomics Platform"/>
            <consortium name="The Broad Institute Genome Sequencing Center for Infectious Disease"/>
            <person name="Wu L."/>
            <person name="Ma J."/>
        </authorList>
    </citation>
    <scope>NUCLEOTIDE SEQUENCE [LARGE SCALE GENOMIC DNA]</scope>
    <source>
        <strain evidence="4">JCM 13249</strain>
    </source>
</reference>
<feature type="compositionally biased region" description="Polar residues" evidence="1">
    <location>
        <begin position="1"/>
        <end position="19"/>
    </location>
</feature>
<keyword evidence="2" id="KW-0472">Membrane</keyword>
<sequence>MEQTGDVSAQPTVSPTDQPTPDEPEQADVFEEAPADQRDVISRKSTAALVVSGLLVALLCGAGAIFLDRTLNQAPTSATGDAPASDGSAADATLSEERTAGDGHLIGDGLWVVGDDIDYGTFAATVPADSPGCTWERADSDDGSSASVIDSGIARPGENLVVTIKKTDRVFRTNGCGTWRAIAS</sequence>
<feature type="compositionally biased region" description="Low complexity" evidence="1">
    <location>
        <begin position="77"/>
        <end position="93"/>
    </location>
</feature>
<feature type="region of interest" description="Disordered" evidence="1">
    <location>
        <begin position="1"/>
        <end position="37"/>
    </location>
</feature>
<accession>A0ABP4WPZ7</accession>
<dbReference type="Proteomes" id="UP001500655">
    <property type="component" value="Unassembled WGS sequence"/>
</dbReference>
<evidence type="ECO:0000256" key="1">
    <source>
        <dbReference type="SAM" id="MobiDB-lite"/>
    </source>
</evidence>
<gene>
    <name evidence="3" type="ORF">GCM10009681_30200</name>
</gene>
<feature type="compositionally biased region" description="Acidic residues" evidence="1">
    <location>
        <begin position="20"/>
        <end position="34"/>
    </location>
</feature>
<evidence type="ECO:0000313" key="3">
    <source>
        <dbReference type="EMBL" id="GAA1756975.1"/>
    </source>
</evidence>
<evidence type="ECO:0000256" key="2">
    <source>
        <dbReference type="SAM" id="Phobius"/>
    </source>
</evidence>
<proteinExistence type="predicted"/>
<evidence type="ECO:0000313" key="4">
    <source>
        <dbReference type="Proteomes" id="UP001500655"/>
    </source>
</evidence>
<keyword evidence="2" id="KW-0812">Transmembrane</keyword>